<sequence length="64" mass="7068">MALARIDRANAGLSFLLELLHATERARVDGDIDQHMDDGAREGLLLACRGLAEYVDLQLHATKH</sequence>
<dbReference type="EMBL" id="ABLTIR010000003">
    <property type="protein sequence ID" value="EKZ1925350.1"/>
    <property type="molecule type" value="Genomic_DNA"/>
</dbReference>
<dbReference type="AlphaFoldDB" id="A0AAI9CHR7"/>
<protein>
    <submittedName>
        <fullName evidence="1">Uncharacterized protein</fullName>
    </submittedName>
</protein>
<gene>
    <name evidence="1" type="ORF">REH87_000311</name>
</gene>
<organism evidence="1 2">
    <name type="scientific">Stenotrophomonas maltophilia</name>
    <name type="common">Pseudomonas maltophilia</name>
    <name type="synonym">Xanthomonas maltophilia</name>
    <dbReference type="NCBI Taxonomy" id="40324"/>
    <lineage>
        <taxon>Bacteria</taxon>
        <taxon>Pseudomonadati</taxon>
        <taxon>Pseudomonadota</taxon>
        <taxon>Gammaproteobacteria</taxon>
        <taxon>Lysobacterales</taxon>
        <taxon>Lysobacteraceae</taxon>
        <taxon>Stenotrophomonas</taxon>
        <taxon>Stenotrophomonas maltophilia group</taxon>
    </lineage>
</organism>
<evidence type="ECO:0000313" key="2">
    <source>
        <dbReference type="Proteomes" id="UP001225498"/>
    </source>
</evidence>
<proteinExistence type="predicted"/>
<comment type="caution">
    <text evidence="1">The sequence shown here is derived from an EMBL/GenBank/DDBJ whole genome shotgun (WGS) entry which is preliminary data.</text>
</comment>
<name>A0AAI9CHR7_STEMA</name>
<accession>A0AAI9CHR7</accession>
<dbReference type="Proteomes" id="UP001225498">
    <property type="component" value="Unassembled WGS sequence"/>
</dbReference>
<reference evidence="1" key="1">
    <citation type="submission" date="2023-08" db="EMBL/GenBank/DDBJ databases">
        <authorList>
            <consortium name="Clinical and Environmental Microbiology Branch: Whole genome sequencing antimicrobial resistance pathogens in the healthcare setting"/>
        </authorList>
    </citation>
    <scope>NUCLEOTIDE SEQUENCE</scope>
    <source>
        <strain evidence="1">2023CJ-00293</strain>
    </source>
</reference>
<evidence type="ECO:0000313" key="1">
    <source>
        <dbReference type="EMBL" id="EKZ1925350.1"/>
    </source>
</evidence>